<dbReference type="EMBL" id="CP002458">
    <property type="protein sequence ID" value="ADV34066.1"/>
    <property type="molecule type" value="Genomic_DNA"/>
</dbReference>
<reference evidence="2 3" key="1">
    <citation type="journal article" date="2011" name="J. Bacteriol.">
        <title>Genome sequence of the repetitive-sequence-rich Mycoplasma fermentans strain M64.</title>
        <authorList>
            <person name="Shu H.W."/>
            <person name="Liu T.T."/>
            <person name="Chang H.Y."/>
            <person name="Liu Y.M."/>
            <person name="Wu K.M."/>
            <person name="Shu H.Y."/>
            <person name="Tsai S.F."/>
            <person name="Hsiao K.J."/>
            <person name="Hu W.S."/>
            <person name="Ng W.V."/>
        </authorList>
    </citation>
    <scope>NUCLEOTIDE SEQUENCE [LARGE SCALE GENOMIC DNA]</scope>
    <source>
        <strain evidence="2 3">M64</strain>
    </source>
</reference>
<proteinExistence type="predicted"/>
<accession>A0AB32XB55</accession>
<evidence type="ECO:0000313" key="2">
    <source>
        <dbReference type="EMBL" id="ADV34066.1"/>
    </source>
</evidence>
<protein>
    <recommendedName>
        <fullName evidence="4">Lipoprotein</fullName>
    </recommendedName>
</protein>
<dbReference type="RefSeq" id="WP_013526619.1">
    <property type="nucleotide sequence ID" value="NC_014921.1"/>
</dbReference>
<dbReference type="AlphaFoldDB" id="A0AB32XB55"/>
<feature type="signal peptide" evidence="1">
    <location>
        <begin position="1"/>
        <end position="24"/>
    </location>
</feature>
<dbReference type="Proteomes" id="UP000007473">
    <property type="component" value="Chromosome"/>
</dbReference>
<dbReference type="PROSITE" id="PS51257">
    <property type="entry name" value="PROKAR_LIPOPROTEIN"/>
    <property type="match status" value="1"/>
</dbReference>
<organism evidence="2 3">
    <name type="scientific">Mycoplasmopsis fermentans (strain M64)</name>
    <name type="common">Mycoplasma fermentans</name>
    <dbReference type="NCBI Taxonomy" id="943945"/>
    <lineage>
        <taxon>Bacteria</taxon>
        <taxon>Bacillati</taxon>
        <taxon>Mycoplasmatota</taxon>
        <taxon>Mycoplasmoidales</taxon>
        <taxon>Metamycoplasmataceae</taxon>
        <taxon>Mycoplasmopsis</taxon>
    </lineage>
</organism>
<gene>
    <name evidence="2" type="ordered locus">MfeM64YM_0056</name>
</gene>
<evidence type="ECO:0000256" key="1">
    <source>
        <dbReference type="SAM" id="SignalP"/>
    </source>
</evidence>
<sequence>MNKKLKINLLSISTIMMGASFVVASSCGSKEQEQEKVLSDNEYVEKHSITRDTNIKETRYISQNVNKVFDNHIQLENFVKNNIKSVDLKFLKNSKKFDDINKNNPQFMSNEELSYFDFSKSTSNEKMPIFLGRNGKVFTSLEKARDSYFNINQVYKLGNIYANSKEELYNFILNKSVNNKDFLIEVLNEIKSKLNFNSPNATITEFFKSPSGQITSFKKEDLKDADKKSRIEDYIKNVAKKYVIYYDEENNPHLKAVEDYIFDRISNSEFIKSKITRINSNKGYNKYYVDNSKDDEFTLYGPRILETPFENIEEITDTTKWSSTNNHSKEEIFNWLKIQKMNSIVTSLFKIVYFNENIKKNVEITPFTPITINVEKDHLNNFKKCTKNFCFEGTNLYDYLYNKYDLLAKGKESNFLSSFYILYVAGLNKIIEYKANQKVVDEYKTYFKMIINDISKIFASLLPKYFIHEGISESENSDNQVNISKIWDITNGEFDLNSDSNILIAKLLKYKIACNFLDVIASGIFNAVYRFSSEDYDPESLIFPEYAIYDNYEHYFEIYSLKRFKKPVFSKNYDKFTKQSYDTNNSLQEWFLEKLMSTVKNNFDNVNELVKDILLNNEDLLNKDKSFWLLNYYNNEKLQNENLFTFICRKFITIHQKYEQMKKDLLPVEKKSFAKYLLYAFIEIDNIVKKGSWSSKVNLLVETTKYIHSIIDAKAAALEIALNVVGGPVSAFGGLLSNFYVKFYKALFGEFSQFNYKYVVNAGDKGNVDYIWNGGLRYVGLFHWINVESGIQHAKILPPVKIMDGYTESFYYFNGKKYNFVDIDLLKRDVVNYYLKGNNKIINNLLEKDEAEKNIKIIYSWDKQLEQKISFNDYNNPKFLRKYNSWAKNDGFNIIEANFGEHEDSWFSSLVNYKNGTPFSLAKETDDIKDILNSIKQAIDILNPIYYSKKPIETEDGYTDKLFPIDQFDPTKKAFEDKKILANIYNEDPLKNCFLYSEIGNFNIQSDLLKNNRNKFIPFLNSLNIRTKEVSNISFFNNSNYQDMELLQTKTLYYFDYKNNKYFFTNLDKARNYFINVIINPKMELYNLTKRTKIIFMNKEFCTLNEAVSWYKKNNKRGENEN</sequence>
<keyword evidence="1" id="KW-0732">Signal</keyword>
<name>A0AB32XB55_MYCFM</name>
<dbReference type="KEGG" id="mfm:MfeM64YM_0056"/>
<evidence type="ECO:0008006" key="4">
    <source>
        <dbReference type="Google" id="ProtNLM"/>
    </source>
</evidence>
<evidence type="ECO:0000313" key="3">
    <source>
        <dbReference type="Proteomes" id="UP000007473"/>
    </source>
</evidence>
<feature type="chain" id="PRO_5044268547" description="Lipoprotein" evidence="1">
    <location>
        <begin position="25"/>
        <end position="1122"/>
    </location>
</feature>